<dbReference type="InterPro" id="IPR006690">
    <property type="entry name" value="OMPA-like_CS"/>
</dbReference>
<dbReference type="InterPro" id="IPR006665">
    <property type="entry name" value="OmpA-like"/>
</dbReference>
<dbReference type="PANTHER" id="PTHR30329:SF21">
    <property type="entry name" value="LIPOPROTEIN YIAD-RELATED"/>
    <property type="match status" value="1"/>
</dbReference>
<dbReference type="PRINTS" id="PR01021">
    <property type="entry name" value="OMPADOMAIN"/>
</dbReference>
<gene>
    <name evidence="8" type="ORF">ABIE04_002655</name>
</gene>
<organism evidence="8 9">
    <name type="scientific">Rhodanobacter soli</name>
    <dbReference type="NCBI Taxonomy" id="590609"/>
    <lineage>
        <taxon>Bacteria</taxon>
        <taxon>Pseudomonadati</taxon>
        <taxon>Pseudomonadota</taxon>
        <taxon>Gammaproteobacteria</taxon>
        <taxon>Lysobacterales</taxon>
        <taxon>Rhodanobacteraceae</taxon>
        <taxon>Rhodanobacter</taxon>
    </lineage>
</organism>
<dbReference type="SUPFAM" id="SSF103088">
    <property type="entry name" value="OmpA-like"/>
    <property type="match status" value="1"/>
</dbReference>
<evidence type="ECO:0000256" key="1">
    <source>
        <dbReference type="ARBA" id="ARBA00004442"/>
    </source>
</evidence>
<evidence type="ECO:0000259" key="7">
    <source>
        <dbReference type="PROSITE" id="PS51123"/>
    </source>
</evidence>
<evidence type="ECO:0000313" key="9">
    <source>
        <dbReference type="Proteomes" id="UP001549251"/>
    </source>
</evidence>
<dbReference type="InterPro" id="IPR050330">
    <property type="entry name" value="Bact_OuterMem_StrucFunc"/>
</dbReference>
<keyword evidence="9" id="KW-1185">Reference proteome</keyword>
<keyword evidence="8" id="KW-0449">Lipoprotein</keyword>
<dbReference type="InterPro" id="IPR036737">
    <property type="entry name" value="OmpA-like_sf"/>
</dbReference>
<keyword evidence="2 4" id="KW-0472">Membrane</keyword>
<protein>
    <submittedName>
        <fullName evidence="8">Peptidoglycan-associated lipoprotein</fullName>
    </submittedName>
</protein>
<dbReference type="PROSITE" id="PS01068">
    <property type="entry name" value="OMPA_1"/>
    <property type="match status" value="1"/>
</dbReference>
<evidence type="ECO:0000313" key="8">
    <source>
        <dbReference type="EMBL" id="MET4570294.1"/>
    </source>
</evidence>
<feature type="signal peptide" evidence="6">
    <location>
        <begin position="1"/>
        <end position="22"/>
    </location>
</feature>
<evidence type="ECO:0000256" key="2">
    <source>
        <dbReference type="ARBA" id="ARBA00023136"/>
    </source>
</evidence>
<feature type="domain" description="OmpA-like" evidence="7">
    <location>
        <begin position="71"/>
        <end position="192"/>
    </location>
</feature>
<evidence type="ECO:0000256" key="4">
    <source>
        <dbReference type="PROSITE-ProRule" id="PRU00473"/>
    </source>
</evidence>
<comment type="caution">
    <text evidence="8">The sequence shown here is derived from an EMBL/GenBank/DDBJ whole genome shotgun (WGS) entry which is preliminary data.</text>
</comment>
<dbReference type="InterPro" id="IPR006664">
    <property type="entry name" value="OMP_bac"/>
</dbReference>
<dbReference type="Proteomes" id="UP001549251">
    <property type="component" value="Unassembled WGS sequence"/>
</dbReference>
<dbReference type="PROSITE" id="PS51123">
    <property type="entry name" value="OMPA_2"/>
    <property type="match status" value="1"/>
</dbReference>
<evidence type="ECO:0000256" key="6">
    <source>
        <dbReference type="SAM" id="SignalP"/>
    </source>
</evidence>
<dbReference type="Gene3D" id="3.30.1330.60">
    <property type="entry name" value="OmpA-like domain"/>
    <property type="match status" value="1"/>
</dbReference>
<feature type="chain" id="PRO_5045846938" evidence="6">
    <location>
        <begin position="23"/>
        <end position="192"/>
    </location>
</feature>
<evidence type="ECO:0000256" key="3">
    <source>
        <dbReference type="ARBA" id="ARBA00023237"/>
    </source>
</evidence>
<keyword evidence="6" id="KW-0732">Signal</keyword>
<sequence length="192" mass="21070">MLNRSSRAAGFAVALAAVTAMAGCSNYVKRTDYDAAISKLQSNDAQMQQQLDSLKADMEQRFAKYDATLTEMQGRLRVDTVAHFEFNKADLNDQDKAMLQDFAQVMKAHHSNAVVTVEGFTDPAGSSAYNKRLGQKRADAVRDYLVSTEGMSDTQVRAVSYGESRNRQVEPGATRESGSNNRRVALVVDYAG</sequence>
<evidence type="ECO:0000256" key="5">
    <source>
        <dbReference type="SAM" id="MobiDB-lite"/>
    </source>
</evidence>
<dbReference type="PANTHER" id="PTHR30329">
    <property type="entry name" value="STATOR ELEMENT OF FLAGELLAR MOTOR COMPLEX"/>
    <property type="match status" value="1"/>
</dbReference>
<name>A0ABV2PZ35_9GAMM</name>
<proteinExistence type="predicted"/>
<dbReference type="EMBL" id="JBEPSD010000002">
    <property type="protein sequence ID" value="MET4570294.1"/>
    <property type="molecule type" value="Genomic_DNA"/>
</dbReference>
<feature type="region of interest" description="Disordered" evidence="5">
    <location>
        <begin position="161"/>
        <end position="181"/>
    </location>
</feature>
<keyword evidence="3" id="KW-0998">Cell outer membrane</keyword>
<dbReference type="Pfam" id="PF00691">
    <property type="entry name" value="OmpA"/>
    <property type="match status" value="1"/>
</dbReference>
<dbReference type="CDD" id="cd07185">
    <property type="entry name" value="OmpA_C-like"/>
    <property type="match status" value="1"/>
</dbReference>
<dbReference type="PROSITE" id="PS51257">
    <property type="entry name" value="PROKAR_LIPOPROTEIN"/>
    <property type="match status" value="1"/>
</dbReference>
<comment type="subcellular location">
    <subcellularLocation>
        <location evidence="1">Cell outer membrane</location>
    </subcellularLocation>
</comment>
<reference evidence="8 9" key="1">
    <citation type="submission" date="2024-06" db="EMBL/GenBank/DDBJ databases">
        <title>Sorghum-associated microbial communities from plants grown in Nebraska, USA.</title>
        <authorList>
            <person name="Schachtman D."/>
        </authorList>
    </citation>
    <scope>NUCLEOTIDE SEQUENCE [LARGE SCALE GENOMIC DNA]</scope>
    <source>
        <strain evidence="8 9">1757</strain>
    </source>
</reference>
<accession>A0ABV2PZ35</accession>